<feature type="domain" description="Fucosyltransferase C-terminal" evidence="14">
    <location>
        <begin position="351"/>
        <end position="522"/>
    </location>
</feature>
<dbReference type="InterPro" id="IPR055270">
    <property type="entry name" value="Glyco_tran_10_C"/>
</dbReference>
<dbReference type="FunFam" id="3.40.50.11660:FF:000006">
    <property type="entry name" value="Alpha-(1,3)-fucosyltransferase C"/>
    <property type="match status" value="1"/>
</dbReference>
<name>A0A8J2RWB5_9CRUS</name>
<keyword evidence="9 12" id="KW-0333">Golgi apparatus</keyword>
<evidence type="ECO:0000256" key="10">
    <source>
        <dbReference type="ARBA" id="ARBA00023136"/>
    </source>
</evidence>
<feature type="region of interest" description="Disordered" evidence="13">
    <location>
        <begin position="1"/>
        <end position="73"/>
    </location>
</feature>
<evidence type="ECO:0000256" key="5">
    <source>
        <dbReference type="ARBA" id="ARBA00022679"/>
    </source>
</evidence>
<evidence type="ECO:0000259" key="14">
    <source>
        <dbReference type="Pfam" id="PF00852"/>
    </source>
</evidence>
<dbReference type="GO" id="GO:0032580">
    <property type="term" value="C:Golgi cisterna membrane"/>
    <property type="evidence" value="ECO:0007669"/>
    <property type="project" value="UniProtKB-SubCell"/>
</dbReference>
<evidence type="ECO:0000313" key="17">
    <source>
        <dbReference type="Proteomes" id="UP000789390"/>
    </source>
</evidence>
<evidence type="ECO:0000313" key="16">
    <source>
        <dbReference type="EMBL" id="CAH0106099.1"/>
    </source>
</evidence>
<dbReference type="EC" id="2.4.1.-" evidence="12"/>
<keyword evidence="17" id="KW-1185">Reference proteome</keyword>
<dbReference type="PANTHER" id="PTHR48438:SF1">
    <property type="entry name" value="ALPHA-(1,3)-FUCOSYLTRANSFERASE C-RELATED"/>
    <property type="match status" value="1"/>
</dbReference>
<evidence type="ECO:0000256" key="1">
    <source>
        <dbReference type="ARBA" id="ARBA00004447"/>
    </source>
</evidence>
<evidence type="ECO:0000256" key="13">
    <source>
        <dbReference type="SAM" id="MobiDB-lite"/>
    </source>
</evidence>
<keyword evidence="7" id="KW-0735">Signal-anchor</keyword>
<evidence type="ECO:0000256" key="2">
    <source>
        <dbReference type="ARBA" id="ARBA00004922"/>
    </source>
</evidence>
<comment type="caution">
    <text evidence="16">The sequence shown here is derived from an EMBL/GenBank/DDBJ whole genome shotgun (WGS) entry which is preliminary data.</text>
</comment>
<dbReference type="Pfam" id="PF17039">
    <property type="entry name" value="Glyco_tran_10_N"/>
    <property type="match status" value="1"/>
</dbReference>
<protein>
    <recommendedName>
        <fullName evidence="12">Fucosyltransferase</fullName>
        <ecNumber evidence="12">2.4.1.-</ecNumber>
    </recommendedName>
</protein>
<comment type="similarity">
    <text evidence="3 12">Belongs to the glycosyltransferase 10 family.</text>
</comment>
<keyword evidence="6 12" id="KW-0812">Transmembrane</keyword>
<keyword evidence="4 12" id="KW-0328">Glycosyltransferase</keyword>
<feature type="compositionally biased region" description="Polar residues" evidence="13">
    <location>
        <begin position="29"/>
        <end position="39"/>
    </location>
</feature>
<evidence type="ECO:0000256" key="11">
    <source>
        <dbReference type="ARBA" id="ARBA00023180"/>
    </source>
</evidence>
<dbReference type="EMBL" id="CAKKLH010000217">
    <property type="protein sequence ID" value="CAH0106099.1"/>
    <property type="molecule type" value="Genomic_DNA"/>
</dbReference>
<dbReference type="GO" id="GO:0008417">
    <property type="term" value="F:fucosyltransferase activity"/>
    <property type="evidence" value="ECO:0007669"/>
    <property type="project" value="InterPro"/>
</dbReference>
<comment type="pathway">
    <text evidence="2">Protein modification; protein glycosylation.</text>
</comment>
<comment type="subcellular location">
    <subcellularLocation>
        <location evidence="1 12">Golgi apparatus</location>
        <location evidence="1 12">Golgi stack membrane</location>
        <topology evidence="1 12">Single-pass type II membrane protein</topology>
    </subcellularLocation>
</comment>
<evidence type="ECO:0000256" key="12">
    <source>
        <dbReference type="RuleBase" id="RU003832"/>
    </source>
</evidence>
<evidence type="ECO:0000259" key="15">
    <source>
        <dbReference type="Pfam" id="PF17039"/>
    </source>
</evidence>
<dbReference type="Gene3D" id="3.40.50.11660">
    <property type="entry name" value="Glycosyl transferase family 10, C-terminal domain"/>
    <property type="match status" value="1"/>
</dbReference>
<evidence type="ECO:0000256" key="6">
    <source>
        <dbReference type="ARBA" id="ARBA00022692"/>
    </source>
</evidence>
<feature type="compositionally biased region" description="Basic and acidic residues" evidence="13">
    <location>
        <begin position="40"/>
        <end position="53"/>
    </location>
</feature>
<proteinExistence type="inferred from homology"/>
<reference evidence="16" key="1">
    <citation type="submission" date="2021-11" db="EMBL/GenBank/DDBJ databases">
        <authorList>
            <person name="Schell T."/>
        </authorList>
    </citation>
    <scope>NUCLEOTIDE SEQUENCE</scope>
    <source>
        <strain evidence="16">M5</strain>
    </source>
</reference>
<keyword evidence="8" id="KW-1133">Transmembrane helix</keyword>
<dbReference type="InterPro" id="IPR001503">
    <property type="entry name" value="Glyco_trans_10"/>
</dbReference>
<dbReference type="AlphaFoldDB" id="A0A8J2RWB5"/>
<sequence>MGGEASNQIEDKCPALDVTDRSPCAESSGYVQHYSSLSVESHKKPLPYEEEKRHQSHTAQQQKETVKRQGKPVESMFRLSQHRPADDDDRQLFFGPVSSPSRGIHISPWWASLNQPTRILFTLCDALCIIELLRHHGVTNQRTSIDGGEGYYALVSSLMCLCLIGLRNNSEYQNHDEIDSELHYNFHNWEPKKPMEIRPRERRAVDANDDETKIILFWTKYHGSASFDFGLGSRPFETAGCRVSNCKTTTDRLLLNESHAIIFHSENLNISDMPPVRFDHQRWIFYSFTSPVNLAPIPKFLTDKFNWTMTYRRDSDIIHRYPFGALVTSKTMRKSYGKTRPTSNSVQRRIPRKKKLVAWITSTCPTSVRREYYVRQLARHISVDIYGGCGHKYCGSHDQCMKMLREDYKFVLAFENSLCTDYVSEKLYTALENGVVPVVYGEADYRAYAPSYSYVNARDFASPKELAEYLWLLHQNDHLYQSYFSWNQDYMVDRFPTDGWCNLCQMLHRPIESQAYSDVQRWWAVEVTCTPNYHFNLNVSNNIEPVKDDNQLIH</sequence>
<evidence type="ECO:0000256" key="8">
    <source>
        <dbReference type="ARBA" id="ARBA00022989"/>
    </source>
</evidence>
<evidence type="ECO:0000256" key="9">
    <source>
        <dbReference type="ARBA" id="ARBA00023034"/>
    </source>
</evidence>
<organism evidence="16 17">
    <name type="scientific">Daphnia galeata</name>
    <dbReference type="NCBI Taxonomy" id="27404"/>
    <lineage>
        <taxon>Eukaryota</taxon>
        <taxon>Metazoa</taxon>
        <taxon>Ecdysozoa</taxon>
        <taxon>Arthropoda</taxon>
        <taxon>Crustacea</taxon>
        <taxon>Branchiopoda</taxon>
        <taxon>Diplostraca</taxon>
        <taxon>Cladocera</taxon>
        <taxon>Anomopoda</taxon>
        <taxon>Daphniidae</taxon>
        <taxon>Daphnia</taxon>
    </lineage>
</organism>
<feature type="domain" description="Fucosyltransferase N-terminal" evidence="15">
    <location>
        <begin position="211"/>
        <end position="321"/>
    </location>
</feature>
<dbReference type="InterPro" id="IPR038577">
    <property type="entry name" value="GT10-like_C_sf"/>
</dbReference>
<dbReference type="PANTHER" id="PTHR48438">
    <property type="entry name" value="ALPHA-(1,3)-FUCOSYLTRANSFERASE C-RELATED"/>
    <property type="match status" value="1"/>
</dbReference>
<keyword evidence="10" id="KW-0472">Membrane</keyword>
<gene>
    <name evidence="16" type="ORF">DGAL_LOCUS9249</name>
</gene>
<evidence type="ECO:0000256" key="4">
    <source>
        <dbReference type="ARBA" id="ARBA00022676"/>
    </source>
</evidence>
<keyword evidence="11" id="KW-0325">Glycoprotein</keyword>
<dbReference type="OrthoDB" id="427096at2759"/>
<dbReference type="Pfam" id="PF00852">
    <property type="entry name" value="Glyco_transf_10"/>
    <property type="match status" value="1"/>
</dbReference>
<dbReference type="UniPathway" id="UPA00378"/>
<dbReference type="InterPro" id="IPR031481">
    <property type="entry name" value="Glyco_tran_10_N"/>
</dbReference>
<evidence type="ECO:0000256" key="3">
    <source>
        <dbReference type="ARBA" id="ARBA00008919"/>
    </source>
</evidence>
<keyword evidence="5 12" id="KW-0808">Transferase</keyword>
<evidence type="ECO:0000256" key="7">
    <source>
        <dbReference type="ARBA" id="ARBA00022968"/>
    </source>
</evidence>
<dbReference type="SUPFAM" id="SSF53756">
    <property type="entry name" value="UDP-Glycosyltransferase/glycogen phosphorylase"/>
    <property type="match status" value="1"/>
</dbReference>
<feature type="compositionally biased region" description="Basic and acidic residues" evidence="13">
    <location>
        <begin position="9"/>
        <end position="20"/>
    </location>
</feature>
<dbReference type="Proteomes" id="UP000789390">
    <property type="component" value="Unassembled WGS sequence"/>
</dbReference>
<accession>A0A8J2RWB5</accession>